<organism evidence="1 2">
    <name type="scientific">Thelephora ganbajun</name>
    <name type="common">Ganba fungus</name>
    <dbReference type="NCBI Taxonomy" id="370292"/>
    <lineage>
        <taxon>Eukaryota</taxon>
        <taxon>Fungi</taxon>
        <taxon>Dikarya</taxon>
        <taxon>Basidiomycota</taxon>
        <taxon>Agaricomycotina</taxon>
        <taxon>Agaricomycetes</taxon>
        <taxon>Thelephorales</taxon>
        <taxon>Thelephoraceae</taxon>
        <taxon>Thelephora</taxon>
    </lineage>
</organism>
<reference evidence="1" key="2">
    <citation type="journal article" date="2020" name="Nat. Commun.">
        <title>Large-scale genome sequencing of mycorrhizal fungi provides insights into the early evolution of symbiotic traits.</title>
        <authorList>
            <person name="Miyauchi S."/>
            <person name="Kiss E."/>
            <person name="Kuo A."/>
            <person name="Drula E."/>
            <person name="Kohler A."/>
            <person name="Sanchez-Garcia M."/>
            <person name="Morin E."/>
            <person name="Andreopoulos B."/>
            <person name="Barry K.W."/>
            <person name="Bonito G."/>
            <person name="Buee M."/>
            <person name="Carver A."/>
            <person name="Chen C."/>
            <person name="Cichocki N."/>
            <person name="Clum A."/>
            <person name="Culley D."/>
            <person name="Crous P.W."/>
            <person name="Fauchery L."/>
            <person name="Girlanda M."/>
            <person name="Hayes R.D."/>
            <person name="Keri Z."/>
            <person name="LaButti K."/>
            <person name="Lipzen A."/>
            <person name="Lombard V."/>
            <person name="Magnuson J."/>
            <person name="Maillard F."/>
            <person name="Murat C."/>
            <person name="Nolan M."/>
            <person name="Ohm R.A."/>
            <person name="Pangilinan J."/>
            <person name="Pereira M.F."/>
            <person name="Perotto S."/>
            <person name="Peter M."/>
            <person name="Pfister S."/>
            <person name="Riley R."/>
            <person name="Sitrit Y."/>
            <person name="Stielow J.B."/>
            <person name="Szollosi G."/>
            <person name="Zifcakova L."/>
            <person name="Stursova M."/>
            <person name="Spatafora J.W."/>
            <person name="Tedersoo L."/>
            <person name="Vaario L.M."/>
            <person name="Yamada A."/>
            <person name="Yan M."/>
            <person name="Wang P."/>
            <person name="Xu J."/>
            <person name="Bruns T."/>
            <person name="Baldrian P."/>
            <person name="Vilgalys R."/>
            <person name="Dunand C."/>
            <person name="Henrissat B."/>
            <person name="Grigoriev I.V."/>
            <person name="Hibbett D."/>
            <person name="Nagy L.G."/>
            <person name="Martin F.M."/>
        </authorList>
    </citation>
    <scope>NUCLEOTIDE SEQUENCE</scope>
    <source>
        <strain evidence="1">P2</strain>
    </source>
</reference>
<keyword evidence="2" id="KW-1185">Reference proteome</keyword>
<evidence type="ECO:0000313" key="1">
    <source>
        <dbReference type="EMBL" id="KAF9652351.1"/>
    </source>
</evidence>
<name>A0ACB6ZT99_THEGA</name>
<evidence type="ECO:0000313" key="2">
    <source>
        <dbReference type="Proteomes" id="UP000886501"/>
    </source>
</evidence>
<accession>A0ACB6ZT99</accession>
<dbReference type="Proteomes" id="UP000886501">
    <property type="component" value="Unassembled WGS sequence"/>
</dbReference>
<protein>
    <submittedName>
        <fullName evidence="1">GroES-like protein</fullName>
    </submittedName>
</protein>
<gene>
    <name evidence="1" type="ORF">BDM02DRAFT_3089216</name>
</gene>
<proteinExistence type="predicted"/>
<reference evidence="1" key="1">
    <citation type="submission" date="2019-10" db="EMBL/GenBank/DDBJ databases">
        <authorList>
            <consortium name="DOE Joint Genome Institute"/>
            <person name="Kuo A."/>
            <person name="Miyauchi S."/>
            <person name="Kiss E."/>
            <person name="Drula E."/>
            <person name="Kohler A."/>
            <person name="Sanchez-Garcia M."/>
            <person name="Andreopoulos B."/>
            <person name="Barry K.W."/>
            <person name="Bonito G."/>
            <person name="Buee M."/>
            <person name="Carver A."/>
            <person name="Chen C."/>
            <person name="Cichocki N."/>
            <person name="Clum A."/>
            <person name="Culley D."/>
            <person name="Crous P.W."/>
            <person name="Fauchery L."/>
            <person name="Girlanda M."/>
            <person name="Hayes R."/>
            <person name="Keri Z."/>
            <person name="Labutti K."/>
            <person name="Lipzen A."/>
            <person name="Lombard V."/>
            <person name="Magnuson J."/>
            <person name="Maillard F."/>
            <person name="Morin E."/>
            <person name="Murat C."/>
            <person name="Nolan M."/>
            <person name="Ohm R."/>
            <person name="Pangilinan J."/>
            <person name="Pereira M."/>
            <person name="Perotto S."/>
            <person name="Peter M."/>
            <person name="Riley R."/>
            <person name="Sitrit Y."/>
            <person name="Stielow B."/>
            <person name="Szollosi G."/>
            <person name="Zifcakova L."/>
            <person name="Stursova M."/>
            <person name="Spatafora J.W."/>
            <person name="Tedersoo L."/>
            <person name="Vaario L.-M."/>
            <person name="Yamada A."/>
            <person name="Yan M."/>
            <person name="Wang P."/>
            <person name="Xu J."/>
            <person name="Bruns T."/>
            <person name="Baldrian P."/>
            <person name="Vilgalys R."/>
            <person name="Henrissat B."/>
            <person name="Grigoriev I.V."/>
            <person name="Hibbett D."/>
            <person name="Nagy L.G."/>
            <person name="Martin F.M."/>
        </authorList>
    </citation>
    <scope>NUCLEOTIDE SEQUENCE</scope>
    <source>
        <strain evidence="1">P2</strain>
    </source>
</reference>
<dbReference type="EMBL" id="MU117969">
    <property type="protein sequence ID" value="KAF9652351.1"/>
    <property type="molecule type" value="Genomic_DNA"/>
</dbReference>
<sequence length="361" mass="39722">MAQPTMKALYYSSAKDFTIKEIPIPQVKDDEVLLKVTYCGVCGTDAHIHDGEFIAQFPLIPGHEAVGVAVDVGKDVKGFVKGDRCVADVGITASCDKCFYCRRGKPLLCENFRARGVSLPGGFAEYIVYPQHKLYKINNISDLEATLGMLGFNSPWSTSYPDPEPLACAIHGVDVIQPKVGSEVLLLGAGPTGLMLSQLLKLNGASKVVIAANKGIKMDIAKDLEAADTYIELDRQNPKPQWDKLREDYPFGFDIVVEATGVESIVQDSINYVRRGGTLLVYGVYEDKARVSWPPSKIFGDEIKIVGSFSQTYCFPRTIEYLESGKIKTKGMVTDVFKLEDYQKALDKMSSRDALKIAIQP</sequence>
<comment type="caution">
    <text evidence="1">The sequence shown here is derived from an EMBL/GenBank/DDBJ whole genome shotgun (WGS) entry which is preliminary data.</text>
</comment>